<dbReference type="AlphaFoldDB" id="A0A840ZM72"/>
<proteinExistence type="predicted"/>
<protein>
    <submittedName>
        <fullName evidence="2">Uncharacterized protein</fullName>
    </submittedName>
</protein>
<name>A0A840ZM72_9HYPH</name>
<gene>
    <name evidence="2" type="ORF">HNR00_002896</name>
</gene>
<evidence type="ECO:0000313" key="3">
    <source>
        <dbReference type="Proteomes" id="UP000583454"/>
    </source>
</evidence>
<reference evidence="2 3" key="1">
    <citation type="submission" date="2020-08" db="EMBL/GenBank/DDBJ databases">
        <title>Genomic Encyclopedia of Type Strains, Phase IV (KMG-IV): sequencing the most valuable type-strain genomes for metagenomic binning, comparative biology and taxonomic classification.</title>
        <authorList>
            <person name="Goeker M."/>
        </authorList>
    </citation>
    <scope>NUCLEOTIDE SEQUENCE [LARGE SCALE GENOMIC DNA]</scope>
    <source>
        <strain evidence="2 3">DSM 2163</strain>
    </source>
</reference>
<comment type="caution">
    <text evidence="2">The sequence shown here is derived from an EMBL/GenBank/DDBJ whole genome shotgun (WGS) entry which is preliminary data.</text>
</comment>
<keyword evidence="3" id="KW-1185">Reference proteome</keyword>
<evidence type="ECO:0000256" key="1">
    <source>
        <dbReference type="SAM" id="MobiDB-lite"/>
    </source>
</evidence>
<sequence>MTPSTKTPSTQTPSERPSPFLRSRGPAAVVPFPKAPTRRLRRDDDAPRGQILLFTGVRYERLPDADAPAVPQRRRS</sequence>
<feature type="compositionally biased region" description="Low complexity" evidence="1">
    <location>
        <begin position="1"/>
        <end position="14"/>
    </location>
</feature>
<accession>A0A840ZM72</accession>
<dbReference type="Proteomes" id="UP000583454">
    <property type="component" value="Unassembled WGS sequence"/>
</dbReference>
<dbReference type="EMBL" id="JACHOP010000011">
    <property type="protein sequence ID" value="MBB5758178.1"/>
    <property type="molecule type" value="Genomic_DNA"/>
</dbReference>
<feature type="region of interest" description="Disordered" evidence="1">
    <location>
        <begin position="1"/>
        <end position="47"/>
    </location>
</feature>
<dbReference type="RefSeq" id="WP_183570370.1">
    <property type="nucleotide sequence ID" value="NZ_JACHOP010000011.1"/>
</dbReference>
<evidence type="ECO:0000313" key="2">
    <source>
        <dbReference type="EMBL" id="MBB5758178.1"/>
    </source>
</evidence>
<organism evidence="2 3">
    <name type="scientific">Methylorubrum rhodinum</name>
    <dbReference type="NCBI Taxonomy" id="29428"/>
    <lineage>
        <taxon>Bacteria</taxon>
        <taxon>Pseudomonadati</taxon>
        <taxon>Pseudomonadota</taxon>
        <taxon>Alphaproteobacteria</taxon>
        <taxon>Hyphomicrobiales</taxon>
        <taxon>Methylobacteriaceae</taxon>
        <taxon>Methylorubrum</taxon>
    </lineage>
</organism>